<evidence type="ECO:0000313" key="2">
    <source>
        <dbReference type="WBParaSite" id="ALUE_0000638101-mRNA-1"/>
    </source>
</evidence>
<accession>A0A0M3HUC9</accession>
<organism evidence="1 2">
    <name type="scientific">Ascaris lumbricoides</name>
    <name type="common">Giant roundworm</name>
    <dbReference type="NCBI Taxonomy" id="6252"/>
    <lineage>
        <taxon>Eukaryota</taxon>
        <taxon>Metazoa</taxon>
        <taxon>Ecdysozoa</taxon>
        <taxon>Nematoda</taxon>
        <taxon>Chromadorea</taxon>
        <taxon>Rhabditida</taxon>
        <taxon>Spirurina</taxon>
        <taxon>Ascaridomorpha</taxon>
        <taxon>Ascaridoidea</taxon>
        <taxon>Ascarididae</taxon>
        <taxon>Ascaris</taxon>
    </lineage>
</organism>
<dbReference type="AlphaFoldDB" id="A0A0M3HUC9"/>
<dbReference type="Proteomes" id="UP000036681">
    <property type="component" value="Unplaced"/>
</dbReference>
<dbReference type="WBParaSite" id="ALUE_0000638101-mRNA-1">
    <property type="protein sequence ID" value="ALUE_0000638101-mRNA-1"/>
    <property type="gene ID" value="ALUE_0000638101"/>
</dbReference>
<name>A0A0M3HUC9_ASCLU</name>
<proteinExistence type="predicted"/>
<evidence type="ECO:0000313" key="1">
    <source>
        <dbReference type="Proteomes" id="UP000036681"/>
    </source>
</evidence>
<reference evidence="2" key="1">
    <citation type="submission" date="2017-02" db="UniProtKB">
        <authorList>
            <consortium name="WormBaseParasite"/>
        </authorList>
    </citation>
    <scope>IDENTIFICATION</scope>
</reference>
<protein>
    <submittedName>
        <fullName evidence="2">Uncharacterized protein</fullName>
    </submittedName>
</protein>
<keyword evidence="1" id="KW-1185">Reference proteome</keyword>
<sequence length="50" mass="5553">MFKLVAFILRDTPLESGCARRRTSRAVVLLSRKSQSANTETPILLFSSAL</sequence>